<evidence type="ECO:0000256" key="5">
    <source>
        <dbReference type="ARBA" id="ARBA00022630"/>
    </source>
</evidence>
<dbReference type="HAMAP" id="MF_00300">
    <property type="entry name" value="Chorismate_synth"/>
    <property type="match status" value="1"/>
</dbReference>
<evidence type="ECO:0000313" key="13">
    <source>
        <dbReference type="EMBL" id="OUP56449.1"/>
    </source>
</evidence>
<evidence type="ECO:0000256" key="4">
    <source>
        <dbReference type="ARBA" id="ARBA00022605"/>
    </source>
</evidence>
<evidence type="ECO:0000256" key="12">
    <source>
        <dbReference type="RuleBase" id="RU000605"/>
    </source>
</evidence>
<dbReference type="UniPathway" id="UPA00053">
    <property type="reaction ID" value="UER00090"/>
</dbReference>
<keyword evidence="5 11" id="KW-0285">Flavoprotein</keyword>
<gene>
    <name evidence="11" type="primary">aroC</name>
    <name evidence="13" type="ORF">B5F14_09735</name>
</gene>
<dbReference type="PROSITE" id="PS00787">
    <property type="entry name" value="CHORISMATE_SYNTHASE_1"/>
    <property type="match status" value="1"/>
</dbReference>
<dbReference type="EMBL" id="NFKM01000026">
    <property type="protein sequence ID" value="OUP56449.1"/>
    <property type="molecule type" value="Genomic_DNA"/>
</dbReference>
<comment type="subunit">
    <text evidence="11">Homotetramer.</text>
</comment>
<evidence type="ECO:0000256" key="1">
    <source>
        <dbReference type="ARBA" id="ARBA00005044"/>
    </source>
</evidence>
<dbReference type="NCBIfam" id="NF003793">
    <property type="entry name" value="PRK05382.1"/>
    <property type="match status" value="1"/>
</dbReference>
<evidence type="ECO:0000256" key="9">
    <source>
        <dbReference type="ARBA" id="ARBA00023141"/>
    </source>
</evidence>
<dbReference type="InterPro" id="IPR000453">
    <property type="entry name" value="Chorismate_synth"/>
</dbReference>
<dbReference type="GO" id="GO:0004107">
    <property type="term" value="F:chorismate synthase activity"/>
    <property type="evidence" value="ECO:0007669"/>
    <property type="project" value="UniProtKB-UniRule"/>
</dbReference>
<dbReference type="GO" id="GO:0008652">
    <property type="term" value="P:amino acid biosynthetic process"/>
    <property type="evidence" value="ECO:0007669"/>
    <property type="project" value="UniProtKB-KW"/>
</dbReference>
<feature type="binding site" evidence="11">
    <location>
        <position position="288"/>
    </location>
    <ligand>
        <name>FMN</name>
        <dbReference type="ChEBI" id="CHEBI:58210"/>
    </ligand>
</feature>
<keyword evidence="7 11" id="KW-0274">FAD</keyword>
<sequence>MKNNFGTNISMTIFGESHGPCIGITLDGLPSGFKINLERIKEDMEKRKAKGSISTQRHEDDEVEIISGFFNGYTTGTSLTILIQNKNTQSKDYSDIQYRLRPGHADFSAYEKYHGFQDYRGGGHFSGRLTAPIVAAGSICRQILETKNILIGSHIEQLYALHDAPFSNHIDELKKQIQTLNKKEFATLDEQVAQNMEQAILEAKNEQDSIGGILESAIINLPAGIGEPFFDSIESILAHLLFSIPAVKGVSFGAGFQMASKKGSEANDAFIMNDIIQTKTNNNGGINGGISNGMPIIIHTCIKPTPSIYKTQETVDYKTKESQTLNIKGRHDPCILHRARIVVDSMIAFGILDLLMSSNANNILEKEIQHES</sequence>
<dbReference type="InterPro" id="IPR035904">
    <property type="entry name" value="Chorismate_synth_AroC_sf"/>
</dbReference>
<dbReference type="PANTHER" id="PTHR21085:SF0">
    <property type="entry name" value="CHORISMATE SYNTHASE"/>
    <property type="match status" value="1"/>
</dbReference>
<dbReference type="Gene3D" id="3.60.150.10">
    <property type="entry name" value="Chorismate synthase AroC"/>
    <property type="match status" value="1"/>
</dbReference>
<dbReference type="RefSeq" id="WP_087159169.1">
    <property type="nucleotide sequence ID" value="NZ_NFKM01000026.1"/>
</dbReference>
<comment type="caution">
    <text evidence="11">Lacks conserved residue(s) required for the propagation of feature annotation.</text>
</comment>
<keyword evidence="9 11" id="KW-0057">Aromatic amino acid biosynthesis</keyword>
<evidence type="ECO:0000256" key="2">
    <source>
        <dbReference type="ARBA" id="ARBA00008014"/>
    </source>
</evidence>
<evidence type="ECO:0000256" key="3">
    <source>
        <dbReference type="ARBA" id="ARBA00013036"/>
    </source>
</evidence>
<keyword evidence="8 11" id="KW-0521">NADP</keyword>
<dbReference type="Pfam" id="PF01264">
    <property type="entry name" value="Chorismate_synt"/>
    <property type="match status" value="1"/>
</dbReference>
<dbReference type="GO" id="GO:0009073">
    <property type="term" value="P:aromatic amino acid family biosynthetic process"/>
    <property type="evidence" value="ECO:0007669"/>
    <property type="project" value="UniProtKB-KW"/>
</dbReference>
<comment type="similarity">
    <text evidence="2 11 12">Belongs to the chorismate synthase family.</text>
</comment>
<keyword evidence="10 11" id="KW-0456">Lyase</keyword>
<dbReference type="InterPro" id="IPR020541">
    <property type="entry name" value="Chorismate_synthase_CS"/>
</dbReference>
<proteinExistence type="inferred from homology"/>
<dbReference type="GO" id="GO:0010181">
    <property type="term" value="F:FMN binding"/>
    <property type="evidence" value="ECO:0007669"/>
    <property type="project" value="TreeGrafter"/>
</dbReference>
<protein>
    <recommendedName>
        <fullName evidence="3 11">Chorismate synthase</fullName>
        <shortName evidence="11">CS</shortName>
        <ecNumber evidence="3 11">4.2.3.5</ecNumber>
    </recommendedName>
    <alternativeName>
        <fullName evidence="11">5-enolpyruvylshikimate-3-phosphate phospholyase</fullName>
    </alternativeName>
</protein>
<name>A0A1Y4LLQ6_9FIRM</name>
<evidence type="ECO:0000256" key="10">
    <source>
        <dbReference type="ARBA" id="ARBA00023239"/>
    </source>
</evidence>
<keyword evidence="4 11" id="KW-0028">Amino-acid biosynthesis</keyword>
<feature type="binding site" evidence="11">
    <location>
        <position position="330"/>
    </location>
    <ligand>
        <name>FMN</name>
        <dbReference type="ChEBI" id="CHEBI:58210"/>
    </ligand>
</feature>
<keyword evidence="6 11" id="KW-0288">FMN</keyword>
<comment type="pathway">
    <text evidence="1 11 12">Metabolic intermediate biosynthesis; chorismate biosynthesis; chorismate from D-erythrose 4-phosphate and phosphoenolpyruvate: step 7/7.</text>
</comment>
<dbReference type="PANTHER" id="PTHR21085">
    <property type="entry name" value="CHORISMATE SYNTHASE"/>
    <property type="match status" value="1"/>
</dbReference>
<evidence type="ECO:0000256" key="8">
    <source>
        <dbReference type="ARBA" id="ARBA00022857"/>
    </source>
</evidence>
<dbReference type="GO" id="GO:0009423">
    <property type="term" value="P:chorismate biosynthetic process"/>
    <property type="evidence" value="ECO:0007669"/>
    <property type="project" value="UniProtKB-UniRule"/>
</dbReference>
<dbReference type="PROSITE" id="PS00788">
    <property type="entry name" value="CHORISMATE_SYNTHASE_2"/>
    <property type="match status" value="1"/>
</dbReference>
<dbReference type="CDD" id="cd07304">
    <property type="entry name" value="Chorismate_synthase"/>
    <property type="match status" value="1"/>
</dbReference>
<dbReference type="SUPFAM" id="SSF103263">
    <property type="entry name" value="Chorismate synthase, AroC"/>
    <property type="match status" value="1"/>
</dbReference>
<dbReference type="PIRSF" id="PIRSF001456">
    <property type="entry name" value="Chorismate_synth"/>
    <property type="match status" value="1"/>
</dbReference>
<keyword evidence="14" id="KW-1185">Reference proteome</keyword>
<evidence type="ECO:0000256" key="11">
    <source>
        <dbReference type="HAMAP-Rule" id="MF_00300"/>
    </source>
</evidence>
<comment type="caution">
    <text evidence="13">The sequence shown here is derived from an EMBL/GenBank/DDBJ whole genome shotgun (WGS) entry which is preliminary data.</text>
</comment>
<feature type="binding site" evidence="11">
    <location>
        <position position="47"/>
    </location>
    <ligand>
        <name>NADP(+)</name>
        <dbReference type="ChEBI" id="CHEBI:58349"/>
    </ligand>
</feature>
<dbReference type="GO" id="GO:0005829">
    <property type="term" value="C:cytosol"/>
    <property type="evidence" value="ECO:0007669"/>
    <property type="project" value="TreeGrafter"/>
</dbReference>
<dbReference type="Proteomes" id="UP000195447">
    <property type="component" value="Unassembled WGS sequence"/>
</dbReference>
<accession>A0A1Y4LLQ6</accession>
<organism evidence="13 14">
    <name type="scientific">Faecalitalea cylindroides</name>
    <dbReference type="NCBI Taxonomy" id="39483"/>
    <lineage>
        <taxon>Bacteria</taxon>
        <taxon>Bacillati</taxon>
        <taxon>Bacillota</taxon>
        <taxon>Erysipelotrichia</taxon>
        <taxon>Erysipelotrichales</taxon>
        <taxon>Erysipelotrichaceae</taxon>
        <taxon>Faecalitalea</taxon>
    </lineage>
</organism>
<reference evidence="14" key="1">
    <citation type="submission" date="2017-04" db="EMBL/GenBank/DDBJ databases">
        <title>Function of individual gut microbiota members based on whole genome sequencing of pure cultures obtained from chicken caecum.</title>
        <authorList>
            <person name="Medvecky M."/>
            <person name="Cejkova D."/>
            <person name="Polansky O."/>
            <person name="Karasova D."/>
            <person name="Kubasova T."/>
            <person name="Cizek A."/>
            <person name="Rychlik I."/>
        </authorList>
    </citation>
    <scope>NUCLEOTIDE SEQUENCE [LARGE SCALE GENOMIC DNA]</scope>
    <source>
        <strain evidence="14">An178</strain>
    </source>
</reference>
<feature type="binding site" evidence="11">
    <location>
        <begin position="303"/>
        <end position="307"/>
    </location>
    <ligand>
        <name>FMN</name>
        <dbReference type="ChEBI" id="CHEBI:58210"/>
    </ligand>
</feature>
<comment type="catalytic activity">
    <reaction evidence="11 12">
        <text>5-O-(1-carboxyvinyl)-3-phosphoshikimate = chorismate + phosphate</text>
        <dbReference type="Rhea" id="RHEA:21020"/>
        <dbReference type="ChEBI" id="CHEBI:29748"/>
        <dbReference type="ChEBI" id="CHEBI:43474"/>
        <dbReference type="ChEBI" id="CHEBI:57701"/>
        <dbReference type="EC" id="4.2.3.5"/>
    </reaction>
</comment>
<dbReference type="AlphaFoldDB" id="A0A1Y4LLQ6"/>
<evidence type="ECO:0000313" key="14">
    <source>
        <dbReference type="Proteomes" id="UP000195447"/>
    </source>
</evidence>
<feature type="binding site" evidence="11">
    <location>
        <begin position="124"/>
        <end position="126"/>
    </location>
    <ligand>
        <name>FMN</name>
        <dbReference type="ChEBI" id="CHEBI:58210"/>
    </ligand>
</feature>
<dbReference type="NCBIfam" id="TIGR00033">
    <property type="entry name" value="aroC"/>
    <property type="match status" value="1"/>
</dbReference>
<evidence type="ECO:0000256" key="7">
    <source>
        <dbReference type="ARBA" id="ARBA00022827"/>
    </source>
</evidence>
<evidence type="ECO:0000256" key="6">
    <source>
        <dbReference type="ARBA" id="ARBA00022643"/>
    </source>
</evidence>
<comment type="cofactor">
    <cofactor evidence="11 12">
        <name>FMNH2</name>
        <dbReference type="ChEBI" id="CHEBI:57618"/>
    </cofactor>
    <text evidence="11 12">Reduced FMN (FMNH(2)).</text>
</comment>
<dbReference type="EC" id="4.2.3.5" evidence="3 11"/>
<comment type="function">
    <text evidence="11">Catalyzes the anti-1,4-elimination of the C-3 phosphate and the C-6 proR hydrogen from 5-enolpyruvylshikimate-3-phosphate (EPSP) to yield chorismate, which is the branch point compound that serves as the starting substrate for the three terminal pathways of aromatic amino acid biosynthesis. This reaction introduces a second double bond into the aromatic ring system.</text>
</comment>